<dbReference type="InterPro" id="IPR018062">
    <property type="entry name" value="HTH_AraC-typ_CS"/>
</dbReference>
<dbReference type="Pfam" id="PF13407">
    <property type="entry name" value="Peripla_BP_4"/>
    <property type="match status" value="1"/>
</dbReference>
<dbReference type="SMART" id="SM00388">
    <property type="entry name" value="HisKA"/>
    <property type="match status" value="1"/>
</dbReference>
<dbReference type="InterPro" id="IPR036097">
    <property type="entry name" value="HisK_dim/P_sf"/>
</dbReference>
<dbReference type="Gene3D" id="3.30.565.10">
    <property type="entry name" value="Histidine kinase-like ATPase, C-terminal domain"/>
    <property type="match status" value="1"/>
</dbReference>
<dbReference type="InterPro" id="IPR018060">
    <property type="entry name" value="HTH_AraC"/>
</dbReference>
<keyword evidence="3 7" id="KW-0597">Phosphoprotein</keyword>
<evidence type="ECO:0000256" key="2">
    <source>
        <dbReference type="ARBA" id="ARBA00012438"/>
    </source>
</evidence>
<keyword evidence="13" id="KW-1185">Reference proteome</keyword>
<dbReference type="Pfam" id="PF00512">
    <property type="entry name" value="HisKA"/>
    <property type="match status" value="1"/>
</dbReference>
<dbReference type="Proteomes" id="UP001629156">
    <property type="component" value="Unassembled WGS sequence"/>
</dbReference>
<dbReference type="SMART" id="SM00448">
    <property type="entry name" value="REC"/>
    <property type="match status" value="1"/>
</dbReference>
<dbReference type="SMART" id="SM00342">
    <property type="entry name" value="HTH_ARAC"/>
    <property type="match status" value="1"/>
</dbReference>
<feature type="domain" description="HTH araC/xylS-type" evidence="9">
    <location>
        <begin position="804"/>
        <end position="903"/>
    </location>
</feature>
<dbReference type="Gene3D" id="1.10.287.130">
    <property type="match status" value="1"/>
</dbReference>
<feature type="domain" description="Response regulatory" evidence="11">
    <location>
        <begin position="658"/>
        <end position="772"/>
    </location>
</feature>
<evidence type="ECO:0000256" key="3">
    <source>
        <dbReference type="ARBA" id="ARBA00022553"/>
    </source>
</evidence>
<keyword evidence="5" id="KW-0238">DNA-binding</keyword>
<dbReference type="SUPFAM" id="SSF52172">
    <property type="entry name" value="CheY-like"/>
    <property type="match status" value="1"/>
</dbReference>
<dbReference type="PROSITE" id="PS00041">
    <property type="entry name" value="HTH_ARAC_FAMILY_1"/>
    <property type="match status" value="1"/>
</dbReference>
<feature type="coiled-coil region" evidence="8">
    <location>
        <begin position="358"/>
        <end position="389"/>
    </location>
</feature>
<dbReference type="PANTHER" id="PTHR43547">
    <property type="entry name" value="TWO-COMPONENT HISTIDINE KINASE"/>
    <property type="match status" value="1"/>
</dbReference>
<dbReference type="SUPFAM" id="SSF46689">
    <property type="entry name" value="Homeodomain-like"/>
    <property type="match status" value="1"/>
</dbReference>
<dbReference type="InterPro" id="IPR004358">
    <property type="entry name" value="Sig_transdc_His_kin-like_C"/>
</dbReference>
<dbReference type="SUPFAM" id="SSF47384">
    <property type="entry name" value="Homodimeric domain of signal transducing histidine kinase"/>
    <property type="match status" value="1"/>
</dbReference>
<evidence type="ECO:0000259" key="10">
    <source>
        <dbReference type="PROSITE" id="PS50109"/>
    </source>
</evidence>
<dbReference type="InterPro" id="IPR005467">
    <property type="entry name" value="His_kinase_dom"/>
</dbReference>
<dbReference type="PROSITE" id="PS01124">
    <property type="entry name" value="HTH_ARAC_FAMILY_2"/>
    <property type="match status" value="1"/>
</dbReference>
<accession>A0ABW8YXU3</accession>
<organism evidence="12 13">
    <name type="scientific">Flavobacterium rhizosphaerae</name>
    <dbReference type="NCBI Taxonomy" id="3163298"/>
    <lineage>
        <taxon>Bacteria</taxon>
        <taxon>Pseudomonadati</taxon>
        <taxon>Bacteroidota</taxon>
        <taxon>Flavobacteriia</taxon>
        <taxon>Flavobacteriales</taxon>
        <taxon>Flavobacteriaceae</taxon>
        <taxon>Flavobacterium</taxon>
    </lineage>
</organism>
<comment type="catalytic activity">
    <reaction evidence="1">
        <text>ATP + protein L-histidine = ADP + protein N-phospho-L-histidine.</text>
        <dbReference type="EC" id="2.7.13.3"/>
    </reaction>
</comment>
<dbReference type="EMBL" id="JBELPZ010000004">
    <property type="protein sequence ID" value="MFL9843975.1"/>
    <property type="molecule type" value="Genomic_DNA"/>
</dbReference>
<dbReference type="InterPro" id="IPR009057">
    <property type="entry name" value="Homeodomain-like_sf"/>
</dbReference>
<evidence type="ECO:0000256" key="1">
    <source>
        <dbReference type="ARBA" id="ARBA00000085"/>
    </source>
</evidence>
<evidence type="ECO:0000256" key="5">
    <source>
        <dbReference type="ARBA" id="ARBA00023125"/>
    </source>
</evidence>
<dbReference type="InterPro" id="IPR003594">
    <property type="entry name" value="HATPase_dom"/>
</dbReference>
<comment type="caution">
    <text evidence="12">The sequence shown here is derived from an EMBL/GenBank/DDBJ whole genome shotgun (WGS) entry which is preliminary data.</text>
</comment>
<sequence length="904" mass="101989">MMMISFIVVLGCSEKEHDKKIKIGFSQAMTTDEWRRQMNQSMMVEASLHPETELTIKDAHNDVKQQIKDIERLISEGVDILLVSPIEARPLDSVIKKALNQGVPVVAIDRKTDKEDFTAFIGADNIEVGRNAAKYIVANTRGVINIIEITGADASSPAYERSLGFKQIVDQNPQLKITDKIRGNWELPSAKSQLKALLAHRKETSYIFAHNDRMALGAWEAAKELGVEKNIKIIGVDALNTPNGGIELVKKGTLTATILYPNGGNEAIKLAITIHNREPFAKNNILNTIVVDRNNAEIIENQMDKVDQQQKVIEGQLEAIKIQEQEFSSQKHLVRLLSFFLATILALALYSIYSTVSLKKKKRQLEAINNTVTRQNNTLETMAEEARRNNEAKFSFFTGLSHEFKTPLTLIISYAESLIENEKIKGTRLMEEMKLIYTNSNRLLHLINQLLDFRKIEEQKFSLLTSRTNIYDFTLALMANFRAEATKRNIEFTVTCENRGIDIFIDHGLIDKVYFNLLSNAFKFTPDNGYIKIIIKETASQVKIIFRDSGIGIPEKELPQVFNPFFKASNNTKSSSGIGLNLAREFVVLHKGSLEVKSHHGTEFTLSLQKGTSHLTANEINRNEEDLKTGMLKLQEFVSSEPDVTTSINKNVNSEKYSLLIIEDHPDLVNFLDNKLGTDYNVTTSDGSDAVLCAIQNIPDIIICDINLKEIDGFEISRILKKDLRTSHIPIVMLTALSNKESMIKGLQAGVDSYLTKPFSLSVLQRTLENLLFNREKLRYYYTNNIYKVDPETRFGSLEQDFIAKMNTFITDNIDDPKFSVEELAEKMLVSRVQLYRKVKAILGINISDHISNIKLEQASEMLKGGNMNVSEVAYALGYSSPNYFSTAFKNKYGVSPKDYKTTG</sequence>
<dbReference type="Gene3D" id="1.10.10.60">
    <property type="entry name" value="Homeodomain-like"/>
    <property type="match status" value="1"/>
</dbReference>
<evidence type="ECO:0000313" key="13">
    <source>
        <dbReference type="Proteomes" id="UP001629156"/>
    </source>
</evidence>
<dbReference type="SUPFAM" id="SSF55874">
    <property type="entry name" value="ATPase domain of HSP90 chaperone/DNA topoisomerase II/histidine kinase"/>
    <property type="match status" value="1"/>
</dbReference>
<dbReference type="PRINTS" id="PR00344">
    <property type="entry name" value="BCTRLSENSOR"/>
</dbReference>
<evidence type="ECO:0000256" key="6">
    <source>
        <dbReference type="ARBA" id="ARBA00023163"/>
    </source>
</evidence>
<dbReference type="SUPFAM" id="SSF53822">
    <property type="entry name" value="Periplasmic binding protein-like I"/>
    <property type="match status" value="1"/>
</dbReference>
<reference evidence="12 13" key="1">
    <citation type="submission" date="2024-06" db="EMBL/GenBank/DDBJ databases">
        <authorList>
            <person name="Kaempfer P."/>
            <person name="Viver T."/>
        </authorList>
    </citation>
    <scope>NUCLEOTIDE SEQUENCE [LARGE SCALE GENOMIC DNA]</scope>
    <source>
        <strain evidence="12 13">ST-119</strain>
    </source>
</reference>
<dbReference type="InterPro" id="IPR011006">
    <property type="entry name" value="CheY-like_superfamily"/>
</dbReference>
<dbReference type="InterPro" id="IPR003661">
    <property type="entry name" value="HisK_dim/P_dom"/>
</dbReference>
<evidence type="ECO:0000259" key="9">
    <source>
        <dbReference type="PROSITE" id="PS01124"/>
    </source>
</evidence>
<dbReference type="InterPro" id="IPR001789">
    <property type="entry name" value="Sig_transdc_resp-reg_receiver"/>
</dbReference>
<dbReference type="InterPro" id="IPR036890">
    <property type="entry name" value="HATPase_C_sf"/>
</dbReference>
<evidence type="ECO:0000256" key="4">
    <source>
        <dbReference type="ARBA" id="ARBA00023015"/>
    </source>
</evidence>
<keyword evidence="8" id="KW-0175">Coiled coil</keyword>
<dbReference type="CDD" id="cd00082">
    <property type="entry name" value="HisKA"/>
    <property type="match status" value="1"/>
</dbReference>
<evidence type="ECO:0000259" key="11">
    <source>
        <dbReference type="PROSITE" id="PS50110"/>
    </source>
</evidence>
<dbReference type="Pfam" id="PF12833">
    <property type="entry name" value="HTH_18"/>
    <property type="match status" value="1"/>
</dbReference>
<dbReference type="SMART" id="SM00387">
    <property type="entry name" value="HATPase_c"/>
    <property type="match status" value="1"/>
</dbReference>
<evidence type="ECO:0000256" key="8">
    <source>
        <dbReference type="SAM" id="Coils"/>
    </source>
</evidence>
<dbReference type="InterPro" id="IPR025997">
    <property type="entry name" value="SBP_2_dom"/>
</dbReference>
<dbReference type="PROSITE" id="PS50109">
    <property type="entry name" value="HIS_KIN"/>
    <property type="match status" value="1"/>
</dbReference>
<dbReference type="InterPro" id="IPR028082">
    <property type="entry name" value="Peripla_BP_I"/>
</dbReference>
<keyword evidence="6" id="KW-0804">Transcription</keyword>
<dbReference type="PROSITE" id="PS50110">
    <property type="entry name" value="RESPONSE_REGULATORY"/>
    <property type="match status" value="1"/>
</dbReference>
<dbReference type="Pfam" id="PF00072">
    <property type="entry name" value="Response_reg"/>
    <property type="match status" value="1"/>
</dbReference>
<dbReference type="RefSeq" id="WP_408084226.1">
    <property type="nucleotide sequence ID" value="NZ_JBELPZ010000004.1"/>
</dbReference>
<evidence type="ECO:0000313" key="12">
    <source>
        <dbReference type="EMBL" id="MFL9843975.1"/>
    </source>
</evidence>
<dbReference type="CDD" id="cd06308">
    <property type="entry name" value="PBP1_sensor_kinase-like"/>
    <property type="match status" value="1"/>
</dbReference>
<dbReference type="EC" id="2.7.13.3" evidence="2"/>
<feature type="domain" description="Histidine kinase" evidence="10">
    <location>
        <begin position="399"/>
        <end position="612"/>
    </location>
</feature>
<dbReference type="PANTHER" id="PTHR43547:SF2">
    <property type="entry name" value="HYBRID SIGNAL TRANSDUCTION HISTIDINE KINASE C"/>
    <property type="match status" value="1"/>
</dbReference>
<protein>
    <recommendedName>
        <fullName evidence="2">histidine kinase</fullName>
        <ecNumber evidence="2">2.7.13.3</ecNumber>
    </recommendedName>
</protein>
<dbReference type="Gene3D" id="3.40.50.2300">
    <property type="match status" value="3"/>
</dbReference>
<feature type="modified residue" description="4-aspartylphosphate" evidence="7">
    <location>
        <position position="705"/>
    </location>
</feature>
<name>A0ABW8YXU3_9FLAO</name>
<proteinExistence type="predicted"/>
<keyword evidence="4" id="KW-0805">Transcription regulation</keyword>
<evidence type="ECO:0000256" key="7">
    <source>
        <dbReference type="PROSITE-ProRule" id="PRU00169"/>
    </source>
</evidence>
<dbReference type="Pfam" id="PF02518">
    <property type="entry name" value="HATPase_c"/>
    <property type="match status" value="1"/>
</dbReference>
<gene>
    <name evidence="12" type="ORF">ABS766_06035</name>
</gene>